<keyword evidence="1" id="KW-0805">Transcription regulation</keyword>
<keyword evidence="6" id="KW-1185">Reference proteome</keyword>
<dbReference type="InterPro" id="IPR001005">
    <property type="entry name" value="SANT/Myb"/>
</dbReference>
<dbReference type="GO" id="GO:0003700">
    <property type="term" value="F:DNA-binding transcription factor activity"/>
    <property type="evidence" value="ECO:0007669"/>
    <property type="project" value="InterPro"/>
</dbReference>
<dbReference type="NCBIfam" id="TIGR01557">
    <property type="entry name" value="myb_SHAQKYF"/>
    <property type="match status" value="1"/>
</dbReference>
<feature type="domain" description="HTH myb-type" evidence="4">
    <location>
        <begin position="317"/>
        <end position="376"/>
    </location>
</feature>
<dbReference type="InterPro" id="IPR044841">
    <property type="entry name" value="LUX/BOA-like"/>
</dbReference>
<dbReference type="EMBL" id="BQMJ01000065">
    <property type="protein sequence ID" value="GJQ15166.1"/>
    <property type="molecule type" value="Genomic_DNA"/>
</dbReference>
<dbReference type="Pfam" id="PF00249">
    <property type="entry name" value="Myb_DNA-binding"/>
    <property type="match status" value="1"/>
</dbReference>
<dbReference type="OrthoDB" id="60033at2759"/>
<dbReference type="SUPFAM" id="SSF46689">
    <property type="entry name" value="Homeodomain-like"/>
    <property type="match status" value="1"/>
</dbReference>
<dbReference type="PANTHER" id="PTHR31442:SF29">
    <property type="entry name" value="HOMEODOMAIN-LIKE SUPERFAMILY PROTEIN"/>
    <property type="match status" value="1"/>
</dbReference>
<dbReference type="Proteomes" id="UP001061958">
    <property type="component" value="Unassembled WGS sequence"/>
</dbReference>
<protein>
    <recommendedName>
        <fullName evidence="4">HTH myb-type domain-containing protein</fullName>
    </recommendedName>
</protein>
<evidence type="ECO:0000313" key="5">
    <source>
        <dbReference type="EMBL" id="GJQ15166.1"/>
    </source>
</evidence>
<proteinExistence type="predicted"/>
<organism evidence="5 6">
    <name type="scientific">Galdieria partita</name>
    <dbReference type="NCBI Taxonomy" id="83374"/>
    <lineage>
        <taxon>Eukaryota</taxon>
        <taxon>Rhodophyta</taxon>
        <taxon>Bangiophyceae</taxon>
        <taxon>Galdieriales</taxon>
        <taxon>Galdieriaceae</taxon>
        <taxon>Galdieria</taxon>
    </lineage>
</organism>
<dbReference type="AlphaFoldDB" id="A0A9C7Q4I2"/>
<dbReference type="PANTHER" id="PTHR31442">
    <property type="entry name" value="HOMEODOMAIN-LIKE SUPERFAMILY PROTEIN-RELATED"/>
    <property type="match status" value="1"/>
</dbReference>
<dbReference type="GO" id="GO:0003677">
    <property type="term" value="F:DNA binding"/>
    <property type="evidence" value="ECO:0007669"/>
    <property type="project" value="InterPro"/>
</dbReference>
<evidence type="ECO:0000256" key="1">
    <source>
        <dbReference type="ARBA" id="ARBA00023015"/>
    </source>
</evidence>
<dbReference type="PROSITE" id="PS51294">
    <property type="entry name" value="HTH_MYB"/>
    <property type="match status" value="1"/>
</dbReference>
<accession>A0A9C7Q4I2</accession>
<gene>
    <name evidence="5" type="ORF">GpartN1_g6957.t1</name>
</gene>
<sequence>MESNTSGESLPICIRNSCDNSNTEDETLLSKSVDSNIADAAFLEDNLEKNLCTNSKNGRFAEFSAFQSDVSTVREDKQGEQMTMDSEYWKELQQFGFPSSFLADTQYLQLCRHVIAESGSIQNTLENLESSEKIDNTEKSERSQFPFFSDLHLIPTLRPLRESAILPPPSAQRPSSQSLEYVDYEFSKNNTFFANDGHPLWEYSESESSSTPLKAFPFATSSHSSVKDNETFPGFGNEDKQFTTGSLEEKRRHRSLSVNDRTSAEQLTPVGPRIPVEDILLQSHRKSDHIGSNFTQRIDDGLYNHYTEKSSSVDGCKAIKKRLVWTPELHDRFLKAVNAVGVNNAVPKTILYLMNVEGLTSEHVKSHLQKYRNNLKKAATKRQREAGQFHSSASLNEVPFQNLYCNSRENALSERYPQVEVSTDDRVLYDNSLRSYTDQIPDSTVSGDETGSNAMVDNVMELDLQIQSIVHLLVTARHRVAELSMSLEQWLPHCSSSNDWVRALKEHTSLFQQNEMQLLQIQRDFEKQQRELKNLEKWSLPGVVEQGNS</sequence>
<dbReference type="Gene3D" id="1.10.10.60">
    <property type="entry name" value="Homeodomain-like"/>
    <property type="match status" value="1"/>
</dbReference>
<evidence type="ECO:0000313" key="6">
    <source>
        <dbReference type="Proteomes" id="UP001061958"/>
    </source>
</evidence>
<evidence type="ECO:0000256" key="3">
    <source>
        <dbReference type="ARBA" id="ARBA00023242"/>
    </source>
</evidence>
<reference evidence="5" key="1">
    <citation type="journal article" date="2022" name="Proc. Natl. Acad. Sci. U.S.A.">
        <title>Life cycle and functional genomics of the unicellular red alga Galdieria for elucidating algal and plant evolution and industrial use.</title>
        <authorList>
            <person name="Hirooka S."/>
            <person name="Itabashi T."/>
            <person name="Ichinose T.M."/>
            <person name="Onuma R."/>
            <person name="Fujiwara T."/>
            <person name="Yamashita S."/>
            <person name="Jong L.W."/>
            <person name="Tomita R."/>
            <person name="Iwane A.H."/>
            <person name="Miyagishima S.Y."/>
        </authorList>
    </citation>
    <scope>NUCLEOTIDE SEQUENCE</scope>
    <source>
        <strain evidence="5">NBRC 102759</strain>
    </source>
</reference>
<dbReference type="InterPro" id="IPR006447">
    <property type="entry name" value="Myb_dom_plants"/>
</dbReference>
<keyword evidence="2" id="KW-0804">Transcription</keyword>
<dbReference type="FunFam" id="1.10.10.60:FF:000007">
    <property type="entry name" value="Two-component response regulator"/>
    <property type="match status" value="1"/>
</dbReference>
<reference evidence="5" key="2">
    <citation type="submission" date="2022-01" db="EMBL/GenBank/DDBJ databases">
        <authorList>
            <person name="Hirooka S."/>
            <person name="Miyagishima S.Y."/>
        </authorList>
    </citation>
    <scope>NUCLEOTIDE SEQUENCE</scope>
    <source>
        <strain evidence="5">NBRC 102759</strain>
    </source>
</reference>
<dbReference type="InterPro" id="IPR009057">
    <property type="entry name" value="Homeodomain-like_sf"/>
</dbReference>
<dbReference type="InterPro" id="IPR017930">
    <property type="entry name" value="Myb_dom"/>
</dbReference>
<name>A0A9C7Q4I2_9RHOD</name>
<comment type="caution">
    <text evidence="5">The sequence shown here is derived from an EMBL/GenBank/DDBJ whole genome shotgun (WGS) entry which is preliminary data.</text>
</comment>
<evidence type="ECO:0000256" key="2">
    <source>
        <dbReference type="ARBA" id="ARBA00023163"/>
    </source>
</evidence>
<keyword evidence="3" id="KW-0539">Nucleus</keyword>
<evidence type="ECO:0000259" key="4">
    <source>
        <dbReference type="PROSITE" id="PS51294"/>
    </source>
</evidence>